<evidence type="ECO:0008006" key="3">
    <source>
        <dbReference type="Google" id="ProtNLM"/>
    </source>
</evidence>
<sequence>MNSNYDTDFYEWTQQQAKAIRQGDWDQIDREHLAEEIEDMWKVDSGRLWHHMGELLVWLLAYTYAPEQRQTHGWWYVRIVNHRCEIEVVVDVWPNLAAQAEQRLDESYDRAREIASEETGLPVDSFPETCPWTAQQVIDATFWPEV</sequence>
<dbReference type="PATRIC" id="fig|1429438.4.peg.188"/>
<dbReference type="PANTHER" id="PTHR34235">
    <property type="entry name" value="SLR1203 PROTEIN-RELATED"/>
    <property type="match status" value="1"/>
</dbReference>
<evidence type="ECO:0000313" key="1">
    <source>
        <dbReference type="EMBL" id="ETX03489.1"/>
    </source>
</evidence>
<proteinExistence type="predicted"/>
<dbReference type="HOGENOM" id="CLU_116670_1_0_7"/>
<evidence type="ECO:0000313" key="2">
    <source>
        <dbReference type="Proteomes" id="UP000019141"/>
    </source>
</evidence>
<dbReference type="Pfam" id="PF01724">
    <property type="entry name" value="DUF29"/>
    <property type="match status" value="1"/>
</dbReference>
<comment type="caution">
    <text evidence="1">The sequence shown here is derived from an EMBL/GenBank/DDBJ whole genome shotgun (WGS) entry which is preliminary data.</text>
</comment>
<geneLocation type="plasmid" evidence="1">
    <name>pTSY</name>
</geneLocation>
<dbReference type="Gene3D" id="1.20.1220.20">
    <property type="entry name" value="Uncharcterised protein PF01724"/>
    <property type="match status" value="1"/>
</dbReference>
<reference evidence="1 2" key="1">
    <citation type="journal article" date="2014" name="Nature">
        <title>An environmental bacterial taxon with a large and distinct metabolic repertoire.</title>
        <authorList>
            <person name="Wilson M.C."/>
            <person name="Mori T."/>
            <person name="Ruckert C."/>
            <person name="Uria A.R."/>
            <person name="Helf M.J."/>
            <person name="Takada K."/>
            <person name="Gernert C."/>
            <person name="Steffens U.A."/>
            <person name="Heycke N."/>
            <person name="Schmitt S."/>
            <person name="Rinke C."/>
            <person name="Helfrich E.J."/>
            <person name="Brachmann A.O."/>
            <person name="Gurgui C."/>
            <person name="Wakimoto T."/>
            <person name="Kracht M."/>
            <person name="Crusemann M."/>
            <person name="Hentschel U."/>
            <person name="Abe I."/>
            <person name="Matsunaga S."/>
            <person name="Kalinowski J."/>
            <person name="Takeyama H."/>
            <person name="Piel J."/>
        </authorList>
    </citation>
    <scope>NUCLEOTIDE SEQUENCE [LARGE SCALE GENOMIC DNA]</scope>
    <source>
        <strain evidence="2">TSY1</strain>
        <plasmid evidence="1">pTSY</plasmid>
    </source>
</reference>
<dbReference type="AlphaFoldDB" id="W4LZG4"/>
<name>W4LZG4_ENTF1</name>
<organism evidence="1 2">
    <name type="scientific">Entotheonella factor</name>
    <dbReference type="NCBI Taxonomy" id="1429438"/>
    <lineage>
        <taxon>Bacteria</taxon>
        <taxon>Pseudomonadati</taxon>
        <taxon>Nitrospinota/Tectimicrobiota group</taxon>
        <taxon>Candidatus Tectimicrobiota</taxon>
        <taxon>Candidatus Entotheonellia</taxon>
        <taxon>Candidatus Entotheonellales</taxon>
        <taxon>Candidatus Entotheonellaceae</taxon>
        <taxon>Candidatus Entotheonella</taxon>
    </lineage>
</organism>
<gene>
    <name evidence="1" type="ORF">ETSY1_47095</name>
</gene>
<keyword evidence="1" id="KW-0614">Plasmid</keyword>
<accession>W4LZG4</accession>
<dbReference type="Proteomes" id="UP000019141">
    <property type="component" value="Unassembled WGS sequence"/>
</dbReference>
<protein>
    <recommendedName>
        <fullName evidence="3">DUF29 domain-containing protein</fullName>
    </recommendedName>
</protein>
<dbReference type="EMBL" id="AZHW01000039">
    <property type="protein sequence ID" value="ETX03489.1"/>
    <property type="molecule type" value="Genomic_DNA"/>
</dbReference>
<keyword evidence="2" id="KW-1185">Reference proteome</keyword>
<dbReference type="InterPro" id="IPR002636">
    <property type="entry name" value="DUF29"/>
</dbReference>